<keyword evidence="5" id="KW-1015">Disulfide bond</keyword>
<dbReference type="Pfam" id="PF01033">
    <property type="entry name" value="Somatomedin_B"/>
    <property type="match status" value="2"/>
</dbReference>
<dbReference type="Gene3D" id="3.40.720.10">
    <property type="entry name" value="Alkaline Phosphatase, subunit A"/>
    <property type="match status" value="1"/>
</dbReference>
<dbReference type="AlphaFoldDB" id="A0A3B1KHF9"/>
<dbReference type="InterPro" id="IPR044929">
    <property type="entry name" value="DNA/RNA_non-sp_Endonuclease_sf"/>
</dbReference>
<dbReference type="GO" id="GO:0009986">
    <property type="term" value="C:cell surface"/>
    <property type="evidence" value="ECO:0007669"/>
    <property type="project" value="TreeGrafter"/>
</dbReference>
<dbReference type="PROSITE" id="PS00524">
    <property type="entry name" value="SMB_1"/>
    <property type="match status" value="2"/>
</dbReference>
<feature type="domain" description="SMB" evidence="8">
    <location>
        <begin position="107"/>
        <end position="151"/>
    </location>
</feature>
<evidence type="ECO:0000256" key="3">
    <source>
        <dbReference type="ARBA" id="ARBA00022723"/>
    </source>
</evidence>
<dbReference type="InterPro" id="IPR001212">
    <property type="entry name" value="Somatomedin_B_dom"/>
</dbReference>
<dbReference type="CDD" id="cd16018">
    <property type="entry name" value="Enpp"/>
    <property type="match status" value="1"/>
</dbReference>
<keyword evidence="2" id="KW-0964">Secreted</keyword>
<evidence type="ECO:0000259" key="8">
    <source>
        <dbReference type="PROSITE" id="PS50958"/>
    </source>
</evidence>
<dbReference type="GO" id="GO:0004551">
    <property type="term" value="F:dinucleotide phosphatase activity"/>
    <property type="evidence" value="ECO:0007669"/>
    <property type="project" value="TreeGrafter"/>
</dbReference>
<dbReference type="InterPro" id="IPR020821">
    <property type="entry name" value="ENPP1-3/EXOG-like_nuc-like"/>
</dbReference>
<dbReference type="GeneTree" id="ENSGT00940000156034"/>
<accession>A0A3B1KHF9</accession>
<dbReference type="GO" id="GO:0004528">
    <property type="term" value="F:phosphodiesterase I activity"/>
    <property type="evidence" value="ECO:0007669"/>
    <property type="project" value="TreeGrafter"/>
</dbReference>
<dbReference type="Pfam" id="PF01663">
    <property type="entry name" value="Phosphodiest"/>
    <property type="match status" value="1"/>
</dbReference>
<dbReference type="Bgee" id="ENSAMXG00000034422">
    <property type="expression patterns" value="Expressed in pharyngeal gill and 14 other cell types or tissues"/>
</dbReference>
<dbReference type="FunCoup" id="A0A3B1KHF9">
    <property type="interactions" value="340"/>
</dbReference>
<dbReference type="GO" id="GO:0003676">
    <property type="term" value="F:nucleic acid binding"/>
    <property type="evidence" value="ECO:0007669"/>
    <property type="project" value="InterPro"/>
</dbReference>
<reference evidence="9" key="3">
    <citation type="submission" date="2025-08" db="UniProtKB">
        <authorList>
            <consortium name="Ensembl"/>
        </authorList>
    </citation>
    <scope>IDENTIFICATION</scope>
</reference>
<dbReference type="SUPFAM" id="SSF90188">
    <property type="entry name" value="Somatomedin B domain"/>
    <property type="match status" value="2"/>
</dbReference>
<keyword evidence="7" id="KW-1133">Transmembrane helix</keyword>
<dbReference type="PROSITE" id="PS50958">
    <property type="entry name" value="SMB_2"/>
    <property type="match status" value="2"/>
</dbReference>
<dbReference type="InterPro" id="IPR002591">
    <property type="entry name" value="Phosphodiest/P_Trfase"/>
</dbReference>
<dbReference type="Gene3D" id="4.10.410.20">
    <property type="match status" value="2"/>
</dbReference>
<organism evidence="9 10">
    <name type="scientific">Astyanax mexicanus</name>
    <name type="common">Blind cave fish</name>
    <name type="synonym">Astyanax fasciatus mexicanus</name>
    <dbReference type="NCBI Taxonomy" id="7994"/>
    <lineage>
        <taxon>Eukaryota</taxon>
        <taxon>Metazoa</taxon>
        <taxon>Chordata</taxon>
        <taxon>Craniata</taxon>
        <taxon>Vertebrata</taxon>
        <taxon>Euteleostomi</taxon>
        <taxon>Actinopterygii</taxon>
        <taxon>Neopterygii</taxon>
        <taxon>Teleostei</taxon>
        <taxon>Ostariophysi</taxon>
        <taxon>Characiformes</taxon>
        <taxon>Characoidei</taxon>
        <taxon>Acestrorhamphidae</taxon>
        <taxon>Acestrorhamphinae</taxon>
        <taxon>Astyanax</taxon>
    </lineage>
</organism>
<dbReference type="Gene3D" id="3.40.570.10">
    <property type="entry name" value="Extracellular Endonuclease, subunit A"/>
    <property type="match status" value="1"/>
</dbReference>
<evidence type="ECO:0000256" key="4">
    <source>
        <dbReference type="ARBA" id="ARBA00022801"/>
    </source>
</evidence>
<dbReference type="FunFam" id="3.40.720.10:FF:000145">
    <property type="entry name" value="Uncharacterized protein"/>
    <property type="match status" value="1"/>
</dbReference>
<dbReference type="PANTHER" id="PTHR10151:SF77">
    <property type="entry name" value="ECTONUCLEOTIDE PYROPHOSPHATASE_PHOSPHODIESTERASE FAMILY MEMBER 1"/>
    <property type="match status" value="1"/>
</dbReference>
<keyword evidence="10" id="KW-1185">Reference proteome</keyword>
<reference evidence="10" key="2">
    <citation type="journal article" date="2014" name="Nat. Commun.">
        <title>The cavefish genome reveals candidate genes for eye loss.</title>
        <authorList>
            <person name="McGaugh S.E."/>
            <person name="Gross J.B."/>
            <person name="Aken B."/>
            <person name="Blin M."/>
            <person name="Borowsky R."/>
            <person name="Chalopin D."/>
            <person name="Hinaux H."/>
            <person name="Jeffery W.R."/>
            <person name="Keene A."/>
            <person name="Ma L."/>
            <person name="Minx P."/>
            <person name="Murphy D."/>
            <person name="O'Quin K.E."/>
            <person name="Retaux S."/>
            <person name="Rohner N."/>
            <person name="Searle S.M."/>
            <person name="Stahl B.A."/>
            <person name="Tabin C."/>
            <person name="Volff J.N."/>
            <person name="Yoshizawa M."/>
            <person name="Warren W.C."/>
        </authorList>
    </citation>
    <scope>NUCLEOTIDE SEQUENCE [LARGE SCALE GENOMIC DNA]</scope>
    <source>
        <strain evidence="10">female</strain>
    </source>
</reference>
<keyword evidence="7" id="KW-0812">Transmembrane</keyword>
<dbReference type="InterPro" id="IPR044925">
    <property type="entry name" value="His-Me_finger_sf"/>
</dbReference>
<evidence type="ECO:0000256" key="7">
    <source>
        <dbReference type="SAM" id="Phobius"/>
    </source>
</evidence>
<feature type="transmembrane region" description="Helical" evidence="7">
    <location>
        <begin position="36"/>
        <end position="56"/>
    </location>
</feature>
<evidence type="ECO:0000313" key="10">
    <source>
        <dbReference type="Proteomes" id="UP000018467"/>
    </source>
</evidence>
<dbReference type="GO" id="GO:0046872">
    <property type="term" value="F:metal ion binding"/>
    <property type="evidence" value="ECO:0007669"/>
    <property type="project" value="UniProtKB-KW"/>
</dbReference>
<evidence type="ECO:0000256" key="2">
    <source>
        <dbReference type="ARBA" id="ARBA00022525"/>
    </source>
</evidence>
<keyword evidence="6" id="KW-0325">Glycoprotein</keyword>
<name>A0A3B1KHF9_ASTMX</name>
<dbReference type="Proteomes" id="UP000018467">
    <property type="component" value="Unassembled WGS sequence"/>
</dbReference>
<evidence type="ECO:0000256" key="5">
    <source>
        <dbReference type="ARBA" id="ARBA00023157"/>
    </source>
</evidence>
<dbReference type="SUPFAM" id="SSF53649">
    <property type="entry name" value="Alkaline phosphatase-like"/>
    <property type="match status" value="1"/>
</dbReference>
<keyword evidence="7" id="KW-0472">Membrane</keyword>
<dbReference type="GO" id="GO:0009143">
    <property type="term" value="P:nucleoside triphosphate catabolic process"/>
    <property type="evidence" value="ECO:0007669"/>
    <property type="project" value="TreeGrafter"/>
</dbReference>
<dbReference type="SUPFAM" id="SSF54060">
    <property type="entry name" value="His-Me finger endonucleases"/>
    <property type="match status" value="1"/>
</dbReference>
<evidence type="ECO:0000313" key="9">
    <source>
        <dbReference type="Ensembl" id="ENSAMXP00000053306.1"/>
    </source>
</evidence>
<sequence>MEMSEGEERADALLAAGPTHKHKNSARPGASSKTKIIAGILLLSLLAIILAVVLTLKLHCDVKVNSCKSRCLSGKRTIDATCHCDPACVNESNCCLDYEEICVEPSQRWTCSIYRCGEDRLPNSLCSCAADCSQKGDCCANYNNVCEGEKSWLEEDCEDIKTPQCPAGFSKPPLILISLDGFRAGYLKSYASLLPSISKLKKCGTSPEYMRPAYPTKTFPNHYTIVTGLYPETHGIVDNKMYDVIHNASFSLKSDEKFNSFWYLGEPVWITAMKNNLKAGTFFWPGSDVDIQGQFPDFYQKYDMRIPFEKRVKAVFDWLNLPQHKRPDFYTLYMDEPDSSGHRYGPMSSQVIEALIKVDRIISLVMEGLKQRKLHNCVNLILLSDHGMEEASCKKAAYVSTYQKNIDDFIVIQGPAARIRPKQIPEDFFTFNYEGVVKNLSCRAPDQPMKPYLKEHLPKRLHFANNVRIERAHLYMKAQWQAALQPNQIKYCNGGFHGSDNAFRNMQAIFIGYGPGMKYKTTVAPFENIEVYNLMCDLLGVQPAPNNGTHGSLNHLLRIPTYQPVYPAEISPASSCSAPTLSPTDQQGCVCSSITPDQVKLLNQRLTTSNANLTIKRLHLTYGIPRVIQEKADYCVLHQTSYISGYSKDILMPLWVSYSLEPLASVQPLTSSQEECVRVDVRVPASASQSCSSYKNNPTLTYGFLHPPNLSSNGTEYDSLITSNMAPMFPIFKGIWDYFHNVLLVKYSRERNGLNVMTGPIFDKDYNGNYDIMAGKTLSTEAPTPTHFYVILTSCKNASVALQQCDGPLDVLSLILPHRADNLETCHKGNDYSWVEEWTQHHVARVRDIELLTGLSFYHDRLSVTETLQLKTFLPTF</sequence>
<proteinExistence type="predicted"/>
<dbReference type="GO" id="GO:0046034">
    <property type="term" value="P:ATP metabolic process"/>
    <property type="evidence" value="ECO:0007669"/>
    <property type="project" value="TreeGrafter"/>
</dbReference>
<dbReference type="SMART" id="SM00892">
    <property type="entry name" value="Endonuclease_NS"/>
    <property type="match status" value="1"/>
</dbReference>
<reference evidence="9" key="4">
    <citation type="submission" date="2025-09" db="UniProtKB">
        <authorList>
            <consortium name="Ensembl"/>
        </authorList>
    </citation>
    <scope>IDENTIFICATION</scope>
</reference>
<dbReference type="STRING" id="7994.ENSAMXP00000053306"/>
<dbReference type="GO" id="GO:0030500">
    <property type="term" value="P:regulation of bone mineralization"/>
    <property type="evidence" value="ECO:0007669"/>
    <property type="project" value="Ensembl"/>
</dbReference>
<dbReference type="GO" id="GO:0055062">
    <property type="term" value="P:phosphate ion homeostasis"/>
    <property type="evidence" value="ECO:0007669"/>
    <property type="project" value="Ensembl"/>
</dbReference>
<evidence type="ECO:0000256" key="6">
    <source>
        <dbReference type="ARBA" id="ARBA00023180"/>
    </source>
</evidence>
<dbReference type="GO" id="GO:0045599">
    <property type="term" value="P:negative regulation of fat cell differentiation"/>
    <property type="evidence" value="ECO:0007669"/>
    <property type="project" value="TreeGrafter"/>
</dbReference>
<dbReference type="InParanoid" id="A0A3B1KHF9"/>
<dbReference type="SMART" id="SM00477">
    <property type="entry name" value="NUC"/>
    <property type="match status" value="1"/>
</dbReference>
<dbReference type="GO" id="GO:0005576">
    <property type="term" value="C:extracellular region"/>
    <property type="evidence" value="ECO:0007669"/>
    <property type="project" value="UniProtKB-SubCell"/>
</dbReference>
<dbReference type="InterPro" id="IPR036024">
    <property type="entry name" value="Somatomedin_B-like_dom_sf"/>
</dbReference>
<dbReference type="FunFam" id="4.10.410.20:FF:000001">
    <property type="entry name" value="Ectonucleotide pyrophosphatase/phosphodiesterase family member 2"/>
    <property type="match status" value="1"/>
</dbReference>
<evidence type="ECO:0000256" key="1">
    <source>
        <dbReference type="ARBA" id="ARBA00004613"/>
    </source>
</evidence>
<keyword evidence="3" id="KW-0479">Metal-binding</keyword>
<dbReference type="InterPro" id="IPR001604">
    <property type="entry name" value="Endo_G_ENPP1-like_dom"/>
</dbReference>
<dbReference type="GO" id="GO:0030505">
    <property type="term" value="P:inorganic diphosphate transport"/>
    <property type="evidence" value="ECO:0007669"/>
    <property type="project" value="TreeGrafter"/>
</dbReference>
<protein>
    <submittedName>
        <fullName evidence="9">Ectonucleotide pyrophosphatase/phosphodiesterase 1</fullName>
    </submittedName>
</protein>
<dbReference type="SMART" id="SM00201">
    <property type="entry name" value="SO"/>
    <property type="match status" value="2"/>
</dbReference>
<reference evidence="10" key="1">
    <citation type="submission" date="2013-03" db="EMBL/GenBank/DDBJ databases">
        <authorList>
            <person name="Jeffery W."/>
            <person name="Warren W."/>
            <person name="Wilson R.K."/>
        </authorList>
    </citation>
    <scope>NUCLEOTIDE SEQUENCE</scope>
    <source>
        <strain evidence="10">female</strain>
    </source>
</reference>
<dbReference type="Ensembl" id="ENSAMXT00000040163.1">
    <property type="protein sequence ID" value="ENSAMXP00000053306.1"/>
    <property type="gene ID" value="ENSAMXG00000034422.1"/>
</dbReference>
<feature type="domain" description="SMB" evidence="8">
    <location>
        <begin position="63"/>
        <end position="106"/>
    </location>
</feature>
<dbReference type="CDD" id="cd00091">
    <property type="entry name" value="NUC"/>
    <property type="match status" value="1"/>
</dbReference>
<comment type="subcellular location">
    <subcellularLocation>
        <location evidence="1">Secreted</location>
    </subcellularLocation>
</comment>
<dbReference type="PANTHER" id="PTHR10151">
    <property type="entry name" value="ECTONUCLEOTIDE PYROPHOSPHATASE/PHOSPHODIESTERASE"/>
    <property type="match status" value="1"/>
</dbReference>
<dbReference type="InterPro" id="IPR017850">
    <property type="entry name" value="Alkaline_phosphatase_core_sf"/>
</dbReference>
<keyword evidence="4" id="KW-0378">Hydrolase</keyword>